<accession>A0A2P9ANN1</accession>
<dbReference type="EMBL" id="FUIG01000039">
    <property type="protein sequence ID" value="SJM32768.1"/>
    <property type="molecule type" value="Genomic_DNA"/>
</dbReference>
<keyword evidence="5" id="KW-1185">Reference proteome</keyword>
<evidence type="ECO:0000313" key="5">
    <source>
        <dbReference type="Proteomes" id="UP000245698"/>
    </source>
</evidence>
<keyword evidence="2" id="KW-0238">DNA-binding</keyword>
<dbReference type="PANTHER" id="PTHR30579">
    <property type="entry name" value="TRANSCRIPTIONAL REGULATOR"/>
    <property type="match status" value="1"/>
</dbReference>
<dbReference type="PANTHER" id="PTHR30579:SF7">
    <property type="entry name" value="HTH-TYPE TRANSCRIPTIONAL REGULATOR LRHA-RELATED"/>
    <property type="match status" value="1"/>
</dbReference>
<organism evidence="4 5">
    <name type="scientific">Mesorhizobium delmotii</name>
    <dbReference type="NCBI Taxonomy" id="1631247"/>
    <lineage>
        <taxon>Bacteria</taxon>
        <taxon>Pseudomonadati</taxon>
        <taxon>Pseudomonadota</taxon>
        <taxon>Alphaproteobacteria</taxon>
        <taxon>Hyphomicrobiales</taxon>
        <taxon>Phyllobacteriaceae</taxon>
        <taxon>Mesorhizobium</taxon>
    </lineage>
</organism>
<evidence type="ECO:0000256" key="2">
    <source>
        <dbReference type="ARBA" id="ARBA00023125"/>
    </source>
</evidence>
<evidence type="ECO:0000256" key="1">
    <source>
        <dbReference type="ARBA" id="ARBA00023015"/>
    </source>
</evidence>
<reference evidence="5" key="1">
    <citation type="submission" date="2016-12" db="EMBL/GenBank/DDBJ databases">
        <authorList>
            <person name="Brunel B."/>
        </authorList>
    </citation>
    <scope>NUCLEOTIDE SEQUENCE [LARGE SCALE GENOMIC DNA]</scope>
</reference>
<protein>
    <submittedName>
        <fullName evidence="4">Bacterial regulatory protein LysR, HTH motif:LysR substrate binding domain</fullName>
    </submittedName>
</protein>
<dbReference type="InterPro" id="IPR050176">
    <property type="entry name" value="LTTR"/>
</dbReference>
<dbReference type="GO" id="GO:0003677">
    <property type="term" value="F:DNA binding"/>
    <property type="evidence" value="ECO:0007669"/>
    <property type="project" value="UniProtKB-KW"/>
</dbReference>
<evidence type="ECO:0000313" key="4">
    <source>
        <dbReference type="EMBL" id="SJM32768.1"/>
    </source>
</evidence>
<keyword evidence="3" id="KW-0804">Transcription</keyword>
<sequence>MWRGTALRALERAGRRYKIVSTATTVEGQQAAALAGLAVVILPEATLVPGLRAVGSDEGLPDLPETAVLLVKAREPRQPETDTLATVIMDTFETIRAAARREPVGQPKSS</sequence>
<dbReference type="AlphaFoldDB" id="A0A2P9ANN1"/>
<dbReference type="Gene3D" id="3.40.190.10">
    <property type="entry name" value="Periplasmic binding protein-like II"/>
    <property type="match status" value="1"/>
</dbReference>
<dbReference type="Proteomes" id="UP000245698">
    <property type="component" value="Unassembled WGS sequence"/>
</dbReference>
<dbReference type="SUPFAM" id="SSF53850">
    <property type="entry name" value="Periplasmic binding protein-like II"/>
    <property type="match status" value="1"/>
</dbReference>
<gene>
    <name evidence="4" type="ORF">BQ8482_310089</name>
</gene>
<keyword evidence="1" id="KW-0805">Transcription regulation</keyword>
<evidence type="ECO:0000256" key="3">
    <source>
        <dbReference type="ARBA" id="ARBA00023163"/>
    </source>
</evidence>
<dbReference type="GO" id="GO:0003700">
    <property type="term" value="F:DNA-binding transcription factor activity"/>
    <property type="evidence" value="ECO:0007669"/>
    <property type="project" value="TreeGrafter"/>
</dbReference>
<proteinExistence type="predicted"/>
<name>A0A2P9ANN1_9HYPH</name>